<comment type="caution">
    <text evidence="6">The sequence shown here is derived from an EMBL/GenBank/DDBJ whole genome shotgun (WGS) entry which is preliminary data.</text>
</comment>
<organism evidence="6 7">
    <name type="scientific">Folsomia candida</name>
    <name type="common">Springtail</name>
    <dbReference type="NCBI Taxonomy" id="158441"/>
    <lineage>
        <taxon>Eukaryota</taxon>
        <taxon>Metazoa</taxon>
        <taxon>Ecdysozoa</taxon>
        <taxon>Arthropoda</taxon>
        <taxon>Hexapoda</taxon>
        <taxon>Collembola</taxon>
        <taxon>Entomobryomorpha</taxon>
        <taxon>Isotomoidea</taxon>
        <taxon>Isotomidae</taxon>
        <taxon>Proisotominae</taxon>
        <taxon>Folsomia</taxon>
    </lineage>
</organism>
<dbReference type="OrthoDB" id="10033535at2759"/>
<dbReference type="Pfam" id="PF00335">
    <property type="entry name" value="Tetraspanin"/>
    <property type="match status" value="1"/>
</dbReference>
<evidence type="ECO:0000256" key="4">
    <source>
        <dbReference type="ARBA" id="ARBA00023136"/>
    </source>
</evidence>
<dbReference type="PANTHER" id="PTHR19282:SF452">
    <property type="entry name" value="LD03691P"/>
    <property type="match status" value="1"/>
</dbReference>
<feature type="transmembrane region" description="Helical" evidence="5">
    <location>
        <begin position="21"/>
        <end position="40"/>
    </location>
</feature>
<keyword evidence="7" id="KW-1185">Reference proteome</keyword>
<name>A0A226EUA2_FOLCA</name>
<feature type="transmembrane region" description="Helical" evidence="5">
    <location>
        <begin position="60"/>
        <end position="77"/>
    </location>
</feature>
<evidence type="ECO:0000256" key="2">
    <source>
        <dbReference type="ARBA" id="ARBA00022692"/>
    </source>
</evidence>
<evidence type="ECO:0000256" key="3">
    <source>
        <dbReference type="ARBA" id="ARBA00022989"/>
    </source>
</evidence>
<dbReference type="Gene3D" id="1.10.1450.10">
    <property type="entry name" value="Tetraspanin"/>
    <property type="match status" value="1"/>
</dbReference>
<evidence type="ECO:0000256" key="1">
    <source>
        <dbReference type="ARBA" id="ARBA00004141"/>
    </source>
</evidence>
<dbReference type="GO" id="GO:0016020">
    <property type="term" value="C:membrane"/>
    <property type="evidence" value="ECO:0007669"/>
    <property type="project" value="UniProtKB-SubCell"/>
</dbReference>
<evidence type="ECO:0000256" key="5">
    <source>
        <dbReference type="SAM" id="Phobius"/>
    </source>
</evidence>
<evidence type="ECO:0000313" key="7">
    <source>
        <dbReference type="Proteomes" id="UP000198287"/>
    </source>
</evidence>
<evidence type="ECO:0000313" key="6">
    <source>
        <dbReference type="EMBL" id="OXA60800.1"/>
    </source>
</evidence>
<dbReference type="PANTHER" id="PTHR19282">
    <property type="entry name" value="TETRASPANIN"/>
    <property type="match status" value="1"/>
</dbReference>
<comment type="subcellular location">
    <subcellularLocation>
        <location evidence="1">Membrane</location>
        <topology evidence="1">Multi-pass membrane protein</topology>
    </subcellularLocation>
</comment>
<protein>
    <submittedName>
        <fullName evidence="6">Tetraspanin-15</fullName>
    </submittedName>
</protein>
<accession>A0A226EUA2</accession>
<dbReference type="Proteomes" id="UP000198287">
    <property type="component" value="Unassembled WGS sequence"/>
</dbReference>
<sequence length="260" mass="29549">MAKLRVPTPKYISHFLYGSHGLLIILAIGFSLCAFFTSHAERDSLQEFKLHITDHFVTSYYVTTFFLLFATGMGIVAQIRGNKAFFWIIYCAILGIMSLVELAVGGSALSKSSNNMNGIRTQLQQNVMETYWRDPDFHKPNHTDRRSDEQKAWDETQIKYECCGLNNYTDWQTVQFGRTSLSVPTSCCIEATREDEWCGINLLPVHPNASEIINEEGCFLKIITNVKFQLHVMGYFGLIVSIFQFGIVGIVSYLLISKKI</sequence>
<feature type="transmembrane region" description="Helical" evidence="5">
    <location>
        <begin position="84"/>
        <end position="104"/>
    </location>
</feature>
<gene>
    <name evidence="6" type="ORF">Fcan01_04371</name>
</gene>
<dbReference type="InterPro" id="IPR008952">
    <property type="entry name" value="Tetraspanin_EC2_sf"/>
</dbReference>
<dbReference type="SUPFAM" id="SSF48652">
    <property type="entry name" value="Tetraspanin"/>
    <property type="match status" value="1"/>
</dbReference>
<proteinExistence type="predicted"/>
<dbReference type="EMBL" id="LNIX01000002">
    <property type="protein sequence ID" value="OXA60800.1"/>
    <property type="molecule type" value="Genomic_DNA"/>
</dbReference>
<dbReference type="AlphaFoldDB" id="A0A226EUA2"/>
<keyword evidence="2 5" id="KW-0812">Transmembrane</keyword>
<keyword evidence="4 5" id="KW-0472">Membrane</keyword>
<dbReference type="OMA" id="TREDEWC"/>
<feature type="transmembrane region" description="Helical" evidence="5">
    <location>
        <begin position="235"/>
        <end position="256"/>
    </location>
</feature>
<reference evidence="6 7" key="1">
    <citation type="submission" date="2015-12" db="EMBL/GenBank/DDBJ databases">
        <title>The genome of Folsomia candida.</title>
        <authorList>
            <person name="Faddeeva A."/>
            <person name="Derks M.F."/>
            <person name="Anvar Y."/>
            <person name="Smit S."/>
            <person name="Van Straalen N."/>
            <person name="Roelofs D."/>
        </authorList>
    </citation>
    <scope>NUCLEOTIDE SEQUENCE [LARGE SCALE GENOMIC DNA]</scope>
    <source>
        <strain evidence="6 7">VU population</strain>
        <tissue evidence="6">Whole body</tissue>
    </source>
</reference>
<keyword evidence="3 5" id="KW-1133">Transmembrane helix</keyword>
<dbReference type="InterPro" id="IPR018499">
    <property type="entry name" value="Tetraspanin/Peripherin"/>
</dbReference>